<keyword evidence="6" id="KW-1185">Reference proteome</keyword>
<keyword evidence="1" id="KW-0805">Transcription regulation</keyword>
<dbReference type="EMBL" id="JABWMH010000003">
    <property type="protein sequence ID" value="NVD28336.1"/>
    <property type="molecule type" value="Genomic_DNA"/>
</dbReference>
<dbReference type="InterPro" id="IPR015358">
    <property type="entry name" value="Tscrpt_reg_MerR_DNA-bd"/>
</dbReference>
<reference evidence="5 6" key="1">
    <citation type="submission" date="2020-06" db="EMBL/GenBank/DDBJ databases">
        <authorList>
            <person name="Kim S.-J."/>
            <person name="Park S.-J."/>
        </authorList>
    </citation>
    <scope>NUCLEOTIDE SEQUENCE [LARGE SCALE GENOMIC DNA]</scope>
    <source>
        <strain evidence="5 6">SW-151</strain>
    </source>
</reference>
<accession>A0ABX2N3P9</accession>
<sequence>MQPSVKRGKLAKIAGCNIETIRYYENIELLRAVDRTSSGHRVYSSDDQARLRFILRARELGFSIAELRGLLGLVDSNEYTCGEVLAVTNNHITTIQQKISDLKRLEQTLSDMAQKCDGGEVPDCAIVDAMFH</sequence>
<gene>
    <name evidence="5" type="ORF">HUO14_10525</name>
</gene>
<dbReference type="PANTHER" id="PTHR30204:SF92">
    <property type="entry name" value="HTH-TYPE TRANSCRIPTIONAL REGULATOR ZNTR"/>
    <property type="match status" value="1"/>
</dbReference>
<dbReference type="InterPro" id="IPR009061">
    <property type="entry name" value="DNA-bd_dom_put_sf"/>
</dbReference>
<dbReference type="RefSeq" id="WP_100093786.1">
    <property type="nucleotide sequence ID" value="NZ_JABWMH010000003.1"/>
</dbReference>
<evidence type="ECO:0000256" key="2">
    <source>
        <dbReference type="ARBA" id="ARBA00023125"/>
    </source>
</evidence>
<keyword evidence="2" id="KW-0238">DNA-binding</keyword>
<name>A0ABX2N3P9_9SPHN</name>
<dbReference type="Pfam" id="PF09278">
    <property type="entry name" value="MerR-DNA-bind"/>
    <property type="match status" value="1"/>
</dbReference>
<dbReference type="CDD" id="cd04785">
    <property type="entry name" value="HTH_CadR-PbrR-like"/>
    <property type="match status" value="1"/>
</dbReference>
<dbReference type="InterPro" id="IPR047057">
    <property type="entry name" value="MerR_fam"/>
</dbReference>
<evidence type="ECO:0000313" key="5">
    <source>
        <dbReference type="EMBL" id="NVD28336.1"/>
    </source>
</evidence>
<keyword evidence="3" id="KW-0804">Transcription</keyword>
<dbReference type="InterPro" id="IPR000551">
    <property type="entry name" value="MerR-type_HTH_dom"/>
</dbReference>
<dbReference type="Gene3D" id="1.10.1660.10">
    <property type="match status" value="1"/>
</dbReference>
<dbReference type="SMART" id="SM00422">
    <property type="entry name" value="HTH_MERR"/>
    <property type="match status" value="1"/>
</dbReference>
<dbReference type="PRINTS" id="PR00040">
    <property type="entry name" value="HTHMERR"/>
</dbReference>
<evidence type="ECO:0000313" key="6">
    <source>
        <dbReference type="Proteomes" id="UP000652427"/>
    </source>
</evidence>
<evidence type="ECO:0000259" key="4">
    <source>
        <dbReference type="PROSITE" id="PS50937"/>
    </source>
</evidence>
<dbReference type="Pfam" id="PF00376">
    <property type="entry name" value="MerR"/>
    <property type="match status" value="1"/>
</dbReference>
<dbReference type="Proteomes" id="UP000652427">
    <property type="component" value="Unassembled WGS sequence"/>
</dbReference>
<evidence type="ECO:0000256" key="3">
    <source>
        <dbReference type="ARBA" id="ARBA00023163"/>
    </source>
</evidence>
<comment type="caution">
    <text evidence="5">The sequence shown here is derived from an EMBL/GenBank/DDBJ whole genome shotgun (WGS) entry which is preliminary data.</text>
</comment>
<protein>
    <submittedName>
        <fullName evidence="5">Helix-turn-helix domain-containing protein</fullName>
    </submittedName>
</protein>
<proteinExistence type="predicted"/>
<dbReference type="SUPFAM" id="SSF46955">
    <property type="entry name" value="Putative DNA-binding domain"/>
    <property type="match status" value="1"/>
</dbReference>
<organism evidence="5 6">
    <name type="scientific">Parasphingorhabdus flavimaris</name>
    <dbReference type="NCBI Taxonomy" id="266812"/>
    <lineage>
        <taxon>Bacteria</taxon>
        <taxon>Pseudomonadati</taxon>
        <taxon>Pseudomonadota</taxon>
        <taxon>Alphaproteobacteria</taxon>
        <taxon>Sphingomonadales</taxon>
        <taxon>Sphingomonadaceae</taxon>
        <taxon>Parasphingorhabdus</taxon>
    </lineage>
</organism>
<evidence type="ECO:0000256" key="1">
    <source>
        <dbReference type="ARBA" id="ARBA00023015"/>
    </source>
</evidence>
<dbReference type="PROSITE" id="PS50937">
    <property type="entry name" value="HTH_MERR_2"/>
    <property type="match status" value="1"/>
</dbReference>
<feature type="domain" description="HTH merR-type" evidence="4">
    <location>
        <begin position="8"/>
        <end position="73"/>
    </location>
</feature>
<dbReference type="PANTHER" id="PTHR30204">
    <property type="entry name" value="REDOX-CYCLING DRUG-SENSING TRANSCRIPTIONAL ACTIVATOR SOXR"/>
    <property type="match status" value="1"/>
</dbReference>